<evidence type="ECO:0000256" key="1">
    <source>
        <dbReference type="SAM" id="MobiDB-lite"/>
    </source>
</evidence>
<reference evidence="2 3" key="1">
    <citation type="submission" date="2018-03" db="EMBL/GenBank/DDBJ databases">
        <title>Draft genome sequence of Rohu Carp (Labeo rohita).</title>
        <authorList>
            <person name="Das P."/>
            <person name="Kushwaha B."/>
            <person name="Joshi C.G."/>
            <person name="Kumar D."/>
            <person name="Nagpure N.S."/>
            <person name="Sahoo L."/>
            <person name="Das S.P."/>
            <person name="Bit A."/>
            <person name="Patnaik S."/>
            <person name="Meher P.K."/>
            <person name="Jayasankar P."/>
            <person name="Koringa P.G."/>
            <person name="Patel N.V."/>
            <person name="Hinsu A.T."/>
            <person name="Kumar R."/>
            <person name="Pandey M."/>
            <person name="Agarwal S."/>
            <person name="Srivastava S."/>
            <person name="Singh M."/>
            <person name="Iquebal M.A."/>
            <person name="Jaiswal S."/>
            <person name="Angadi U.B."/>
            <person name="Kumar N."/>
            <person name="Raza M."/>
            <person name="Shah T.M."/>
            <person name="Rai A."/>
            <person name="Jena J.K."/>
        </authorList>
    </citation>
    <scope>NUCLEOTIDE SEQUENCE [LARGE SCALE GENOMIC DNA]</scope>
    <source>
        <strain evidence="2">DASCIFA01</strain>
        <tissue evidence="2">Testis</tissue>
    </source>
</reference>
<organism evidence="2 3">
    <name type="scientific">Labeo rohita</name>
    <name type="common">Indian major carp</name>
    <name type="synonym">Cyprinus rohita</name>
    <dbReference type="NCBI Taxonomy" id="84645"/>
    <lineage>
        <taxon>Eukaryota</taxon>
        <taxon>Metazoa</taxon>
        <taxon>Chordata</taxon>
        <taxon>Craniata</taxon>
        <taxon>Vertebrata</taxon>
        <taxon>Euteleostomi</taxon>
        <taxon>Actinopterygii</taxon>
        <taxon>Neopterygii</taxon>
        <taxon>Teleostei</taxon>
        <taxon>Ostariophysi</taxon>
        <taxon>Cypriniformes</taxon>
        <taxon>Cyprinidae</taxon>
        <taxon>Labeoninae</taxon>
        <taxon>Labeonini</taxon>
        <taxon>Labeo</taxon>
    </lineage>
</organism>
<keyword evidence="3" id="KW-1185">Reference proteome</keyword>
<evidence type="ECO:0000313" key="3">
    <source>
        <dbReference type="Proteomes" id="UP000290572"/>
    </source>
</evidence>
<comment type="caution">
    <text evidence="2">The sequence shown here is derived from an EMBL/GenBank/DDBJ whole genome shotgun (WGS) entry which is preliminary data.</text>
</comment>
<evidence type="ECO:0000313" key="2">
    <source>
        <dbReference type="EMBL" id="RXN16454.1"/>
    </source>
</evidence>
<protein>
    <submittedName>
        <fullName evidence="2">Uncharacterized protein</fullName>
    </submittedName>
</protein>
<gene>
    <name evidence="2" type="ORF">ROHU_008357</name>
</gene>
<accession>A0A498MB25</accession>
<dbReference type="EMBL" id="QBIY01012789">
    <property type="protein sequence ID" value="RXN16454.1"/>
    <property type="molecule type" value="Genomic_DNA"/>
</dbReference>
<dbReference type="Proteomes" id="UP000290572">
    <property type="component" value="Unassembled WGS sequence"/>
</dbReference>
<name>A0A498MB25_LABRO</name>
<dbReference type="AlphaFoldDB" id="A0A498MB25"/>
<sequence>MTPANADRHWLTTTAHIRDALGPRAINGALFITGRPQSKQRHPLNIESVNQASRVKAQYDGQAVTQRYPRRPVDPCDLLA</sequence>
<proteinExistence type="predicted"/>
<feature type="region of interest" description="Disordered" evidence="1">
    <location>
        <begin position="60"/>
        <end position="80"/>
    </location>
</feature>